<protein>
    <submittedName>
        <fullName evidence="3">Acyl-CoA synthetase</fullName>
    </submittedName>
</protein>
<organism evidence="3 4">
    <name type="scientific">Phenylobacterium glaciei</name>
    <dbReference type="NCBI Taxonomy" id="2803784"/>
    <lineage>
        <taxon>Bacteria</taxon>
        <taxon>Pseudomonadati</taxon>
        <taxon>Pseudomonadota</taxon>
        <taxon>Alphaproteobacteria</taxon>
        <taxon>Caulobacterales</taxon>
        <taxon>Caulobacteraceae</taxon>
        <taxon>Phenylobacterium</taxon>
    </lineage>
</organism>
<evidence type="ECO:0000259" key="2">
    <source>
        <dbReference type="Pfam" id="PF13193"/>
    </source>
</evidence>
<keyword evidence="4" id="KW-1185">Reference proteome</keyword>
<evidence type="ECO:0000313" key="4">
    <source>
        <dbReference type="Proteomes" id="UP000622580"/>
    </source>
</evidence>
<dbReference type="InterPro" id="IPR020845">
    <property type="entry name" value="AMP-binding_CS"/>
</dbReference>
<dbReference type="RefSeq" id="WP_215342519.1">
    <property type="nucleotide sequence ID" value="NZ_JAGSGD010000001.1"/>
</dbReference>
<dbReference type="Proteomes" id="UP000622580">
    <property type="component" value="Unassembled WGS sequence"/>
</dbReference>
<name>A0A941D4U2_9CAUL</name>
<feature type="domain" description="AMP-binding enzyme C-terminal" evidence="2">
    <location>
        <begin position="419"/>
        <end position="496"/>
    </location>
</feature>
<dbReference type="Gene3D" id="3.30.300.30">
    <property type="match status" value="1"/>
</dbReference>
<dbReference type="Pfam" id="PF13193">
    <property type="entry name" value="AMP-binding_C"/>
    <property type="match status" value="1"/>
</dbReference>
<dbReference type="Gene3D" id="3.40.50.12780">
    <property type="entry name" value="N-terminal domain of ligase-like"/>
    <property type="match status" value="1"/>
</dbReference>
<dbReference type="Pfam" id="PF00501">
    <property type="entry name" value="AMP-binding"/>
    <property type="match status" value="1"/>
</dbReference>
<evidence type="ECO:0000259" key="1">
    <source>
        <dbReference type="Pfam" id="PF00501"/>
    </source>
</evidence>
<dbReference type="GO" id="GO:0016405">
    <property type="term" value="F:CoA-ligase activity"/>
    <property type="evidence" value="ECO:0007669"/>
    <property type="project" value="TreeGrafter"/>
</dbReference>
<dbReference type="InterPro" id="IPR000873">
    <property type="entry name" value="AMP-dep_synth/lig_dom"/>
</dbReference>
<dbReference type="PANTHER" id="PTHR24096:SF323">
    <property type="entry name" value="BLR3536 PROTEIN"/>
    <property type="match status" value="1"/>
</dbReference>
<dbReference type="SUPFAM" id="SSF56801">
    <property type="entry name" value="Acetyl-CoA synthetase-like"/>
    <property type="match status" value="1"/>
</dbReference>
<sequence length="512" mass="56644">MYLPDHARLTPDKPAMISADSGAVVTYGQLDQRSNRVAQFLHARGLRRGDHIAVLMENNLAFMDPVWAGFRSGLYVTTINRYLPPDEAAYIVGDCGAKALITSYEKRETAAALAELIPNCPIRLMVGGTIPGWESYEDALAGASPEPLAQEWMGDSMLYSSGTTGRPKGILRPLPETTPAEGFATRQAVNRYGLTPDSVYLSPAPLYHAAPLAYVLSVQSFGGTVVMMERFDAEQALALIEKFHVTHSQWVPTMFVRMMKLPQEVRDRFDLSSHQVAIHAAAPCPVEVKRQMIEWWGPILYEYYAGTEGSGSTFITSEDWLEHPGSVGRAALGVLHICDENGAELPVGETGLVYFERETATFEYHNDPGKTADARHPQHPNWNALGDVGYLDKDGYLYLTDRKAFMIISGGVNIYPQAIEDLLVTHPKVADVAVFGIPHPEMGEAVKAVIEPAPGHAPTDELAQELLAYAKERLAHYMAPRSIDFIAEMPRLPTGKLYKRVLRDAYWTDRKI</sequence>
<dbReference type="PROSITE" id="PS00455">
    <property type="entry name" value="AMP_BINDING"/>
    <property type="match status" value="1"/>
</dbReference>
<dbReference type="InterPro" id="IPR025110">
    <property type="entry name" value="AMP-bd_C"/>
</dbReference>
<comment type="caution">
    <text evidence="3">The sequence shown here is derived from an EMBL/GenBank/DDBJ whole genome shotgun (WGS) entry which is preliminary data.</text>
</comment>
<dbReference type="PANTHER" id="PTHR24096">
    <property type="entry name" value="LONG-CHAIN-FATTY-ACID--COA LIGASE"/>
    <property type="match status" value="1"/>
</dbReference>
<proteinExistence type="predicted"/>
<dbReference type="AlphaFoldDB" id="A0A941D4U2"/>
<dbReference type="InterPro" id="IPR045851">
    <property type="entry name" value="AMP-bd_C_sf"/>
</dbReference>
<dbReference type="InterPro" id="IPR042099">
    <property type="entry name" value="ANL_N_sf"/>
</dbReference>
<accession>A0A941D4U2</accession>
<gene>
    <name evidence="3" type="ORF">JKL49_18495</name>
</gene>
<evidence type="ECO:0000313" key="3">
    <source>
        <dbReference type="EMBL" id="MBR7621389.1"/>
    </source>
</evidence>
<reference evidence="3" key="1">
    <citation type="submission" date="2021-04" db="EMBL/GenBank/DDBJ databases">
        <title>Draft genome assembly of strain Phenylobacterium sp. 20VBR1 using MiniION and Illumina platforms.</title>
        <authorList>
            <person name="Thomas F.A."/>
            <person name="Krishnan K.P."/>
            <person name="Sinha R.K."/>
        </authorList>
    </citation>
    <scope>NUCLEOTIDE SEQUENCE</scope>
    <source>
        <strain evidence="3">20VBR1</strain>
    </source>
</reference>
<feature type="domain" description="AMP-dependent synthetase/ligase" evidence="1">
    <location>
        <begin position="5"/>
        <end position="359"/>
    </location>
</feature>
<dbReference type="EMBL" id="JAGSGD010000001">
    <property type="protein sequence ID" value="MBR7621389.1"/>
    <property type="molecule type" value="Genomic_DNA"/>
</dbReference>